<protein>
    <recommendedName>
        <fullName evidence="2">Protein kinase domain-containing protein</fullName>
    </recommendedName>
</protein>
<dbReference type="PROSITE" id="PS50011">
    <property type="entry name" value="PROTEIN_KINASE_DOM"/>
    <property type="match status" value="1"/>
</dbReference>
<reference evidence="3 4" key="1">
    <citation type="submission" date="2017-06" db="EMBL/GenBank/DDBJ databases">
        <title>Genome of Fusarium nygamai isolate CS10214.</title>
        <authorList>
            <person name="Gardiner D.M."/>
            <person name="Obanor F."/>
            <person name="Kazan K."/>
        </authorList>
    </citation>
    <scope>NUCLEOTIDE SEQUENCE [LARGE SCALE GENOMIC DNA]</scope>
    <source>
        <strain evidence="3 4">CS10214</strain>
    </source>
</reference>
<dbReference type="Proteomes" id="UP000236664">
    <property type="component" value="Unassembled WGS sequence"/>
</dbReference>
<evidence type="ECO:0000259" key="2">
    <source>
        <dbReference type="PROSITE" id="PS50011"/>
    </source>
</evidence>
<feature type="region of interest" description="Disordered" evidence="1">
    <location>
        <begin position="651"/>
        <end position="671"/>
    </location>
</feature>
<evidence type="ECO:0000256" key="1">
    <source>
        <dbReference type="SAM" id="MobiDB-lite"/>
    </source>
</evidence>
<comment type="caution">
    <text evidence="3">The sequence shown here is derived from an EMBL/GenBank/DDBJ whole genome shotgun (WGS) entry which is preliminary data.</text>
</comment>
<dbReference type="OrthoDB" id="6133115at2759"/>
<dbReference type="InterPro" id="IPR025676">
    <property type="entry name" value="Clr5_dom"/>
</dbReference>
<dbReference type="EMBL" id="MTQA01000299">
    <property type="protein sequence ID" value="PNP61391.1"/>
    <property type="molecule type" value="Genomic_DNA"/>
</dbReference>
<name>A0A2K0UUG3_GIBNY</name>
<dbReference type="GO" id="GO:0005524">
    <property type="term" value="F:ATP binding"/>
    <property type="evidence" value="ECO:0007669"/>
    <property type="project" value="InterPro"/>
</dbReference>
<feature type="region of interest" description="Disordered" evidence="1">
    <location>
        <begin position="1"/>
        <end position="39"/>
    </location>
</feature>
<feature type="domain" description="Protein kinase" evidence="2">
    <location>
        <begin position="271"/>
        <end position="650"/>
    </location>
</feature>
<dbReference type="Pfam" id="PF14420">
    <property type="entry name" value="Clr5"/>
    <property type="match status" value="1"/>
</dbReference>
<dbReference type="InterPro" id="IPR000719">
    <property type="entry name" value="Prot_kinase_dom"/>
</dbReference>
<dbReference type="PANTHER" id="PTHR38788:SF3">
    <property type="entry name" value="CLR5 DOMAIN-CONTAINING PROTEIN"/>
    <property type="match status" value="1"/>
</dbReference>
<dbReference type="GO" id="GO:0004672">
    <property type="term" value="F:protein kinase activity"/>
    <property type="evidence" value="ECO:0007669"/>
    <property type="project" value="InterPro"/>
</dbReference>
<dbReference type="PANTHER" id="PTHR38788">
    <property type="entry name" value="CLR5 DOMAIN-CONTAINING PROTEIN"/>
    <property type="match status" value="1"/>
</dbReference>
<evidence type="ECO:0000313" key="4">
    <source>
        <dbReference type="Proteomes" id="UP000236664"/>
    </source>
</evidence>
<sequence>MPDDGMSAHTEDAVARSETSLESLQSANSVEGYGHRDHGKDAADVASKMNITLVDLATYEARYHYQMLNHVHVELEETERLIRETLIESVFEDQGSISHDFISNPHLFSPEGSLEGIITMESVLSAIFNPGEAPNRVDPETFKYTVIYTVATGRKLFSILVLSGLKGEELWHAMDFFNKNNICDKSLPLEESDLRNLPKYLCEFDSQGDTGFSDADDLRRKKPRNLGRLELIDNFCNRHQWKFCAPVFWSEETLEVRHQHDQHEKFIFPFTEKCTKVDDEYYGQAIKYKIHRRHLVSNDMTQNPVYVTVTCLSFEPMWQRELQKLKIIHALKQRHIVKLITTLRRGEPDFYFISEASDGGNLRDFWKTFPRVLTAGLVRSVIEQLYGLVYASNQVNLATATIDGALASNVGLCPENILYFKDDSRAGHNIGILKACHQSVSTEVVPAISAEAQLYAPPEQVSPSEEWMWISFVHVEDMWAMGCIALEFMVWLLYGPSGLSEFHNDLESGHYGPDSERRFWEYISQYAKVHNAVLRWIDHMAKDPVCKEGQTALGDLLELIKGRLLVVDVIGRQDTPEPDDGNDSSSGDPQVETIAELWDKHQGLITRLYQDEGRRLQEVRDIMRTYYNFDASARSYRQHLNEWGISKDIMSGTDGRSQGSGSVQQPRAHAKEVSECLHRILTGARNESYWLPSAPLPPPDTASVHR</sequence>
<keyword evidence="4" id="KW-1185">Reference proteome</keyword>
<feature type="compositionally biased region" description="Polar residues" evidence="1">
    <location>
        <begin position="17"/>
        <end position="29"/>
    </location>
</feature>
<dbReference type="Gene3D" id="1.10.510.10">
    <property type="entry name" value="Transferase(Phosphotransferase) domain 1"/>
    <property type="match status" value="1"/>
</dbReference>
<dbReference type="AlphaFoldDB" id="A0A2K0UUG3"/>
<accession>A0A2K0UUG3</accession>
<organism evidence="3 4">
    <name type="scientific">Gibberella nygamai</name>
    <name type="common">Bean root rot disease fungus</name>
    <name type="synonym">Fusarium nygamai</name>
    <dbReference type="NCBI Taxonomy" id="42673"/>
    <lineage>
        <taxon>Eukaryota</taxon>
        <taxon>Fungi</taxon>
        <taxon>Dikarya</taxon>
        <taxon>Ascomycota</taxon>
        <taxon>Pezizomycotina</taxon>
        <taxon>Sordariomycetes</taxon>
        <taxon>Hypocreomycetidae</taxon>
        <taxon>Hypocreales</taxon>
        <taxon>Nectriaceae</taxon>
        <taxon>Fusarium</taxon>
        <taxon>Fusarium fujikuroi species complex</taxon>
    </lineage>
</organism>
<proteinExistence type="predicted"/>
<dbReference type="SUPFAM" id="SSF56112">
    <property type="entry name" value="Protein kinase-like (PK-like)"/>
    <property type="match status" value="1"/>
</dbReference>
<gene>
    <name evidence="3" type="ORF">FNYG_13874</name>
</gene>
<feature type="compositionally biased region" description="Polar residues" evidence="1">
    <location>
        <begin position="654"/>
        <end position="665"/>
    </location>
</feature>
<dbReference type="InterPro" id="IPR011009">
    <property type="entry name" value="Kinase-like_dom_sf"/>
</dbReference>
<evidence type="ECO:0000313" key="3">
    <source>
        <dbReference type="EMBL" id="PNP61391.1"/>
    </source>
</evidence>